<accession>A0A8S4RUA5</accession>
<keyword evidence="2" id="KW-1185">Reference proteome</keyword>
<sequence>MHYVVESISSADLIRPKNRATSSRPLSFHFASDHATSSAFDFVFQQVVPTYLNCLNLKRTPEVSDFALEREAEATRISPFVHNTAYLEYHTYCRVTTPPA</sequence>
<gene>
    <name evidence="1" type="primary">jg27257</name>
    <name evidence="1" type="ORF">PAEG_LOCUS17346</name>
</gene>
<comment type="caution">
    <text evidence="1">The sequence shown here is derived from an EMBL/GenBank/DDBJ whole genome shotgun (WGS) entry which is preliminary data.</text>
</comment>
<dbReference type="Proteomes" id="UP000838756">
    <property type="component" value="Unassembled WGS sequence"/>
</dbReference>
<organism evidence="1 2">
    <name type="scientific">Pararge aegeria aegeria</name>
    <dbReference type="NCBI Taxonomy" id="348720"/>
    <lineage>
        <taxon>Eukaryota</taxon>
        <taxon>Metazoa</taxon>
        <taxon>Ecdysozoa</taxon>
        <taxon>Arthropoda</taxon>
        <taxon>Hexapoda</taxon>
        <taxon>Insecta</taxon>
        <taxon>Pterygota</taxon>
        <taxon>Neoptera</taxon>
        <taxon>Endopterygota</taxon>
        <taxon>Lepidoptera</taxon>
        <taxon>Glossata</taxon>
        <taxon>Ditrysia</taxon>
        <taxon>Papilionoidea</taxon>
        <taxon>Nymphalidae</taxon>
        <taxon>Satyrinae</taxon>
        <taxon>Satyrini</taxon>
        <taxon>Parargina</taxon>
        <taxon>Pararge</taxon>
    </lineage>
</organism>
<dbReference type="AlphaFoldDB" id="A0A8S4RUA5"/>
<protein>
    <submittedName>
        <fullName evidence="1">Jg27257 protein</fullName>
    </submittedName>
</protein>
<name>A0A8S4RUA5_9NEOP</name>
<evidence type="ECO:0000313" key="1">
    <source>
        <dbReference type="EMBL" id="CAH2240862.1"/>
    </source>
</evidence>
<dbReference type="EMBL" id="CAKXAJ010025555">
    <property type="protein sequence ID" value="CAH2240862.1"/>
    <property type="molecule type" value="Genomic_DNA"/>
</dbReference>
<proteinExistence type="predicted"/>
<reference evidence="1" key="1">
    <citation type="submission" date="2022-03" db="EMBL/GenBank/DDBJ databases">
        <authorList>
            <person name="Lindestad O."/>
        </authorList>
    </citation>
    <scope>NUCLEOTIDE SEQUENCE</scope>
</reference>
<evidence type="ECO:0000313" key="2">
    <source>
        <dbReference type="Proteomes" id="UP000838756"/>
    </source>
</evidence>